<dbReference type="OrthoDB" id="9812167at2"/>
<dbReference type="STRING" id="83767.SAMN05660652_03022"/>
<dbReference type="InterPro" id="IPR013815">
    <property type="entry name" value="ATP_grasp_subdomain_1"/>
</dbReference>
<sequence length="867" mass="98537">MSDFSTGLPGLDQVLQGIRPGDNIVWQVDETRDFIPFIDALIYHAAIHSERITYFRFAQHRPPISSAPNLQVDVLDPSQGFERFMTQIHTRIYEAGKGRLYFFDFLSDLNAGCFSDRMVGNFFKLTANLLHAMDSVAYYPVLRDHHCYHATQPINETTQILLDIHRARDCLYIQPQKVSERFSPTLFLLHEWRGEHFTPVKESGHITEVLNSHSWPGLPSASYRLIGDWDKHFMRAEEMLVAQRRGSVTVEQAAVMLDQLVSLAISGEERIQALFRKYFSLGDLIQIWKRMIGSGQIGGKSLGMLLARAILRKRLPATWELLEPHDSFYIGSDVFYTYLIENDCWWDRMEQTRGDDILDGADRTREKILTGEFPPTLVERFKDMLKYFGQSPIIVRSSSLLEDNFGNAFAGKYESVFCASQGTLTDRLTEFLSAVRVIYASTMSAEALSYRRKRGVLDKDEQMALLVQRVSGAPHGRYFFPQMAGVAFSYNSYTWNQRIDPNAGVMRIVFGLGTRAVDRADDDYTRVVALNAPELRPEASFDEVRRYTQRRLDLLDLATNRFDNAHFLDVYPFCDDIPIDTFAVKDRQLERYYEERGVAAGNCWILTFDNLLTNTYFNHDIRQILGALRDAYKTEIDIEFTANFQPDGSYRINLLQCRPLQVKADDAALAALPEIGDDQILLNANGGVVGHSRAIKLDWLVYVVPSAYGKLGERDRYHVARLIGQICQHPELATGKQIMLIGPGRWGTGTASLGIPVSFAEINTASVFCELDSMHEGLVPDLSLGTHFFNEMVEMNILYMAYFGSRQGNRFDPSLLLAERNCLTELVPDSTEWSSVIQVVNANALSTEDKLILHADSPGQRAVLYRH</sequence>
<dbReference type="GO" id="GO:0016301">
    <property type="term" value="F:kinase activity"/>
    <property type="evidence" value="ECO:0007669"/>
    <property type="project" value="UniProtKB-KW"/>
</dbReference>
<dbReference type="Pfam" id="PF01326">
    <property type="entry name" value="PPDK_N"/>
    <property type="match status" value="1"/>
</dbReference>
<dbReference type="InterPro" id="IPR002192">
    <property type="entry name" value="PPDK_AMP/ATP-bd"/>
</dbReference>
<reference evidence="2 3" key="1">
    <citation type="submission" date="2016-10" db="EMBL/GenBank/DDBJ databases">
        <authorList>
            <person name="de Groot N.N."/>
        </authorList>
    </citation>
    <scope>NUCLEOTIDE SEQUENCE [LARGE SCALE GENOMIC DNA]</scope>
    <source>
        <strain evidence="2 3">DSM 5885</strain>
    </source>
</reference>
<dbReference type="Gene3D" id="3.30.1490.20">
    <property type="entry name" value="ATP-grasp fold, A domain"/>
    <property type="match status" value="1"/>
</dbReference>
<dbReference type="SUPFAM" id="SSF56059">
    <property type="entry name" value="Glutathione synthetase ATP-binding domain-like"/>
    <property type="match status" value="1"/>
</dbReference>
<gene>
    <name evidence="2" type="ORF">SAMN05660652_03022</name>
</gene>
<proteinExistence type="predicted"/>
<keyword evidence="2" id="KW-0418">Kinase</keyword>
<dbReference type="AlphaFoldDB" id="A0A1G8IKJ0"/>
<organism evidence="2 3">
    <name type="scientific">Propionivibrio dicarboxylicus</name>
    <dbReference type="NCBI Taxonomy" id="83767"/>
    <lineage>
        <taxon>Bacteria</taxon>
        <taxon>Pseudomonadati</taxon>
        <taxon>Pseudomonadota</taxon>
        <taxon>Betaproteobacteria</taxon>
        <taxon>Rhodocyclales</taxon>
        <taxon>Rhodocyclaceae</taxon>
        <taxon>Propionivibrio</taxon>
    </lineage>
</organism>
<dbReference type="RefSeq" id="WP_091938751.1">
    <property type="nucleotide sequence ID" value="NZ_FNCY01000014.1"/>
</dbReference>
<keyword evidence="2" id="KW-0808">Transferase</keyword>
<dbReference type="EMBL" id="FNCY01000014">
    <property type="protein sequence ID" value="SDI19499.1"/>
    <property type="molecule type" value="Genomic_DNA"/>
</dbReference>
<evidence type="ECO:0000313" key="2">
    <source>
        <dbReference type="EMBL" id="SDI19499.1"/>
    </source>
</evidence>
<dbReference type="GO" id="GO:0005524">
    <property type="term" value="F:ATP binding"/>
    <property type="evidence" value="ECO:0007669"/>
    <property type="project" value="InterPro"/>
</dbReference>
<feature type="domain" description="Pyruvate phosphate dikinase AMP/ATP-binding" evidence="1">
    <location>
        <begin position="296"/>
        <end position="668"/>
    </location>
</feature>
<protein>
    <submittedName>
        <fullName evidence="2">Pyruvate phosphate dikinase, PEP/pyruvate binding domain</fullName>
    </submittedName>
</protein>
<keyword evidence="2" id="KW-0670">Pyruvate</keyword>
<keyword evidence="3" id="KW-1185">Reference proteome</keyword>
<evidence type="ECO:0000259" key="1">
    <source>
        <dbReference type="Pfam" id="PF01326"/>
    </source>
</evidence>
<accession>A0A1G8IKJ0</accession>
<evidence type="ECO:0000313" key="3">
    <source>
        <dbReference type="Proteomes" id="UP000198607"/>
    </source>
</evidence>
<name>A0A1G8IKJ0_9RHOO</name>
<dbReference type="Proteomes" id="UP000198607">
    <property type="component" value="Unassembled WGS sequence"/>
</dbReference>